<keyword evidence="10" id="KW-1185">Reference proteome</keyword>
<dbReference type="EMBL" id="JBHSKF010000001">
    <property type="protein sequence ID" value="MFC5285750.1"/>
    <property type="molecule type" value="Genomic_DNA"/>
</dbReference>
<evidence type="ECO:0000256" key="4">
    <source>
        <dbReference type="ARBA" id="ARBA00022692"/>
    </source>
</evidence>
<keyword evidence="4 7" id="KW-0812">Transmembrane</keyword>
<dbReference type="Proteomes" id="UP001596157">
    <property type="component" value="Unassembled WGS sequence"/>
</dbReference>
<proteinExistence type="inferred from homology"/>
<feature type="transmembrane region" description="Helical" evidence="7">
    <location>
        <begin position="185"/>
        <end position="202"/>
    </location>
</feature>
<dbReference type="PANTHER" id="PTHR12677">
    <property type="entry name" value="GOLGI APPARATUS MEMBRANE PROTEIN TVP38-RELATED"/>
    <property type="match status" value="1"/>
</dbReference>
<evidence type="ECO:0000256" key="6">
    <source>
        <dbReference type="ARBA" id="ARBA00023136"/>
    </source>
</evidence>
<dbReference type="InterPro" id="IPR032816">
    <property type="entry name" value="VTT_dom"/>
</dbReference>
<reference evidence="10" key="1">
    <citation type="journal article" date="2019" name="Int. J. Syst. Evol. Microbiol.">
        <title>The Global Catalogue of Microorganisms (GCM) 10K type strain sequencing project: providing services to taxonomists for standard genome sequencing and annotation.</title>
        <authorList>
            <consortium name="The Broad Institute Genomics Platform"/>
            <consortium name="The Broad Institute Genome Sequencing Center for Infectious Disease"/>
            <person name="Wu L."/>
            <person name="Ma J."/>
        </authorList>
    </citation>
    <scope>NUCLEOTIDE SEQUENCE [LARGE SCALE GENOMIC DNA]</scope>
    <source>
        <strain evidence="10">CCUG 59778</strain>
    </source>
</reference>
<evidence type="ECO:0000313" key="10">
    <source>
        <dbReference type="Proteomes" id="UP001596157"/>
    </source>
</evidence>
<evidence type="ECO:0000256" key="7">
    <source>
        <dbReference type="RuleBase" id="RU366058"/>
    </source>
</evidence>
<comment type="caution">
    <text evidence="9">The sequence shown here is derived from an EMBL/GenBank/DDBJ whole genome shotgun (WGS) entry which is preliminary data.</text>
</comment>
<feature type="domain" description="VTT" evidence="8">
    <location>
        <begin position="59"/>
        <end position="176"/>
    </location>
</feature>
<evidence type="ECO:0000259" key="8">
    <source>
        <dbReference type="Pfam" id="PF09335"/>
    </source>
</evidence>
<dbReference type="InterPro" id="IPR015414">
    <property type="entry name" value="TMEM64"/>
</dbReference>
<keyword evidence="6 7" id="KW-0472">Membrane</keyword>
<name>A0ABW0EI24_9PSEU</name>
<evidence type="ECO:0000256" key="1">
    <source>
        <dbReference type="ARBA" id="ARBA00004651"/>
    </source>
</evidence>
<evidence type="ECO:0000256" key="3">
    <source>
        <dbReference type="ARBA" id="ARBA00022475"/>
    </source>
</evidence>
<evidence type="ECO:0000313" key="9">
    <source>
        <dbReference type="EMBL" id="MFC5285750.1"/>
    </source>
</evidence>
<protein>
    <recommendedName>
        <fullName evidence="7">TVP38/TMEM64 family membrane protein</fullName>
    </recommendedName>
</protein>
<comment type="subcellular location">
    <subcellularLocation>
        <location evidence="1 7">Cell membrane</location>
        <topology evidence="1 7">Multi-pass membrane protein</topology>
    </subcellularLocation>
</comment>
<sequence>MSRRATLVCLLGLLAAVVAVGVLVPLPSPAEVRDWASAAGWATPVLFFLAYSLLAALPIPRTVFNLSGGLLLGEVWGVVIGMVATGIAGSLGFALARGLGRRWVTPLMEVSAIRAVDARLRSGGFPGVLSLRLIPAVPFAPLNYCCGLSTIAFRPYLWGTLLGSLPGTTAAVVLGDALTGTTPPVLLAIYGFLAVAGGYGLYRTLKHRHPELVTDPRDPSEPDDRQVRG</sequence>
<keyword evidence="3 7" id="KW-1003">Cell membrane</keyword>
<comment type="caution">
    <text evidence="7">Lacks conserved residue(s) required for the propagation of feature annotation.</text>
</comment>
<evidence type="ECO:0000256" key="5">
    <source>
        <dbReference type="ARBA" id="ARBA00022989"/>
    </source>
</evidence>
<comment type="similarity">
    <text evidence="2 7">Belongs to the TVP38/TMEM64 family.</text>
</comment>
<dbReference type="PANTHER" id="PTHR12677:SF59">
    <property type="entry name" value="GOLGI APPARATUS MEMBRANE PROTEIN TVP38-RELATED"/>
    <property type="match status" value="1"/>
</dbReference>
<keyword evidence="5 7" id="KW-1133">Transmembrane helix</keyword>
<dbReference type="Pfam" id="PF09335">
    <property type="entry name" value="VTT_dom"/>
    <property type="match status" value="1"/>
</dbReference>
<organism evidence="9 10">
    <name type="scientific">Actinokineospora guangxiensis</name>
    <dbReference type="NCBI Taxonomy" id="1490288"/>
    <lineage>
        <taxon>Bacteria</taxon>
        <taxon>Bacillati</taxon>
        <taxon>Actinomycetota</taxon>
        <taxon>Actinomycetes</taxon>
        <taxon>Pseudonocardiales</taxon>
        <taxon>Pseudonocardiaceae</taxon>
        <taxon>Actinokineospora</taxon>
    </lineage>
</organism>
<dbReference type="RefSeq" id="WP_378242982.1">
    <property type="nucleotide sequence ID" value="NZ_JBHSKF010000001.1"/>
</dbReference>
<accession>A0ABW0EI24</accession>
<feature type="transmembrane region" description="Helical" evidence="7">
    <location>
        <begin position="35"/>
        <end position="57"/>
    </location>
</feature>
<evidence type="ECO:0000256" key="2">
    <source>
        <dbReference type="ARBA" id="ARBA00008640"/>
    </source>
</evidence>
<feature type="transmembrane region" description="Helical" evidence="7">
    <location>
        <begin position="69"/>
        <end position="96"/>
    </location>
</feature>
<gene>
    <name evidence="9" type="ORF">ACFPM7_01685</name>
</gene>